<sequence>MEILITRSERVVRMSLIGDLDLIGLGTLRAAVREVTTPDLGTWGKPRPAAKVPGHIYLDLAKVEFIDCAGARTLVWVAARMRGRVTILNPSPLVGRVLALLEFDRFLTIVERGDTLIGDVPHSTHASPEPFRRRDGSPSDDPVASDSGGSADREARPPRLAGPA</sequence>
<evidence type="ECO:0000259" key="2">
    <source>
        <dbReference type="PROSITE" id="PS50801"/>
    </source>
</evidence>
<dbReference type="PROSITE" id="PS50801">
    <property type="entry name" value="STAS"/>
    <property type="match status" value="1"/>
</dbReference>
<reference evidence="3 4" key="1">
    <citation type="submission" date="2019-10" db="EMBL/GenBank/DDBJ databases">
        <title>Whole genome shotgun sequence of Acrocarpospora corrugata NBRC 13972.</title>
        <authorList>
            <person name="Ichikawa N."/>
            <person name="Kimura A."/>
            <person name="Kitahashi Y."/>
            <person name="Komaki H."/>
            <person name="Oguchi A."/>
        </authorList>
    </citation>
    <scope>NUCLEOTIDE SEQUENCE [LARGE SCALE GENOMIC DNA]</scope>
    <source>
        <strain evidence="3 4">NBRC 13972</strain>
    </source>
</reference>
<feature type="domain" description="STAS" evidence="2">
    <location>
        <begin position="1"/>
        <end position="107"/>
    </location>
</feature>
<evidence type="ECO:0000313" key="3">
    <source>
        <dbReference type="EMBL" id="GES02074.1"/>
    </source>
</evidence>
<comment type="caution">
    <text evidence="3">The sequence shown here is derived from an EMBL/GenBank/DDBJ whole genome shotgun (WGS) entry which is preliminary data.</text>
</comment>
<dbReference type="AlphaFoldDB" id="A0A5M3W023"/>
<keyword evidence="4" id="KW-1185">Reference proteome</keyword>
<dbReference type="Pfam" id="PF01740">
    <property type="entry name" value="STAS"/>
    <property type="match status" value="1"/>
</dbReference>
<dbReference type="OrthoDB" id="3535808at2"/>
<dbReference type="InterPro" id="IPR036513">
    <property type="entry name" value="STAS_dom_sf"/>
</dbReference>
<dbReference type="Gene3D" id="3.30.750.24">
    <property type="entry name" value="STAS domain"/>
    <property type="match status" value="1"/>
</dbReference>
<name>A0A5M3W023_9ACTN</name>
<organism evidence="3 4">
    <name type="scientific">Acrocarpospora corrugata</name>
    <dbReference type="NCBI Taxonomy" id="35763"/>
    <lineage>
        <taxon>Bacteria</taxon>
        <taxon>Bacillati</taxon>
        <taxon>Actinomycetota</taxon>
        <taxon>Actinomycetes</taxon>
        <taxon>Streptosporangiales</taxon>
        <taxon>Streptosporangiaceae</taxon>
        <taxon>Acrocarpospora</taxon>
    </lineage>
</organism>
<dbReference type="EMBL" id="BLAD01000055">
    <property type="protein sequence ID" value="GES02074.1"/>
    <property type="molecule type" value="Genomic_DNA"/>
</dbReference>
<evidence type="ECO:0000313" key="4">
    <source>
        <dbReference type="Proteomes" id="UP000334990"/>
    </source>
</evidence>
<dbReference type="RefSeq" id="WP_155338326.1">
    <property type="nucleotide sequence ID" value="NZ_BAAABN010000034.1"/>
</dbReference>
<protein>
    <recommendedName>
        <fullName evidence="2">STAS domain-containing protein</fullName>
    </recommendedName>
</protein>
<evidence type="ECO:0000256" key="1">
    <source>
        <dbReference type="SAM" id="MobiDB-lite"/>
    </source>
</evidence>
<dbReference type="Proteomes" id="UP000334990">
    <property type="component" value="Unassembled WGS sequence"/>
</dbReference>
<accession>A0A5M3W023</accession>
<feature type="region of interest" description="Disordered" evidence="1">
    <location>
        <begin position="118"/>
        <end position="164"/>
    </location>
</feature>
<dbReference type="CDD" id="cd07043">
    <property type="entry name" value="STAS_anti-anti-sigma_factors"/>
    <property type="match status" value="1"/>
</dbReference>
<dbReference type="InterPro" id="IPR002645">
    <property type="entry name" value="STAS_dom"/>
</dbReference>
<dbReference type="SUPFAM" id="SSF52091">
    <property type="entry name" value="SpoIIaa-like"/>
    <property type="match status" value="1"/>
</dbReference>
<proteinExistence type="predicted"/>
<gene>
    <name evidence="3" type="ORF">Acor_41390</name>
</gene>